<comment type="caution">
    <text evidence="6">The sequence shown here is derived from an EMBL/GenBank/DDBJ whole genome shotgun (WGS) entry which is preliminary data.</text>
</comment>
<evidence type="ECO:0000256" key="3">
    <source>
        <dbReference type="ARBA" id="ARBA00023163"/>
    </source>
</evidence>
<dbReference type="InterPro" id="IPR049484">
    <property type="entry name" value="Rv0078-like_C"/>
</dbReference>
<dbReference type="PRINTS" id="PR00455">
    <property type="entry name" value="HTHTETR"/>
</dbReference>
<dbReference type="InterPro" id="IPR009057">
    <property type="entry name" value="Homeodomain-like_sf"/>
</dbReference>
<dbReference type="Gene3D" id="1.10.357.10">
    <property type="entry name" value="Tetracycline Repressor, domain 2"/>
    <property type="match status" value="1"/>
</dbReference>
<gene>
    <name evidence="6" type="ORF">D5H75_07860</name>
</gene>
<evidence type="ECO:0000313" key="7">
    <source>
        <dbReference type="Proteomes" id="UP000265768"/>
    </source>
</evidence>
<dbReference type="OrthoDB" id="9805134at2"/>
<feature type="domain" description="HTH tetR-type" evidence="5">
    <location>
        <begin position="13"/>
        <end position="73"/>
    </location>
</feature>
<dbReference type="PANTHER" id="PTHR47506:SF3">
    <property type="entry name" value="HTH-TYPE TRANSCRIPTIONAL REGULATOR LMRA"/>
    <property type="match status" value="1"/>
</dbReference>
<reference evidence="6 7" key="1">
    <citation type="submission" date="2018-09" db="EMBL/GenBank/DDBJ databases">
        <title>YIM 75507 draft genome.</title>
        <authorList>
            <person name="Tang S."/>
            <person name="Feng Y."/>
        </authorList>
    </citation>
    <scope>NUCLEOTIDE SEQUENCE [LARGE SCALE GENOMIC DNA]</scope>
    <source>
        <strain evidence="6 7">YIM 75507</strain>
    </source>
</reference>
<feature type="DNA-binding region" description="H-T-H motif" evidence="4">
    <location>
        <begin position="36"/>
        <end position="55"/>
    </location>
</feature>
<evidence type="ECO:0000259" key="5">
    <source>
        <dbReference type="PROSITE" id="PS50977"/>
    </source>
</evidence>
<protein>
    <submittedName>
        <fullName evidence="6">TetR family transcriptional regulator</fullName>
    </submittedName>
</protein>
<sequence length="203" mass="22194">MPPVKSRREQYSEATRAALLDAATRRFARYGYAGTALEDVASDIQATRGAVYHHFAGKTALFQAVVEALEADVMARILEAAATEADPWDGALAALDVFLDRCCDPVYGRVVWQEGPIALGWKCWHELELKYAYGLVEQLLLTLQAAGHLPALPLEPMTRITFHILGAAGMALAEAPEPDKARVRAEYRQAITHLLAGARVARP</sequence>
<evidence type="ECO:0000313" key="6">
    <source>
        <dbReference type="EMBL" id="RJL34349.1"/>
    </source>
</evidence>
<dbReference type="Proteomes" id="UP000265768">
    <property type="component" value="Unassembled WGS sequence"/>
</dbReference>
<dbReference type="PROSITE" id="PS50977">
    <property type="entry name" value="HTH_TETR_2"/>
    <property type="match status" value="1"/>
</dbReference>
<keyword evidence="2 4" id="KW-0238">DNA-binding</keyword>
<dbReference type="PANTHER" id="PTHR47506">
    <property type="entry name" value="TRANSCRIPTIONAL REGULATORY PROTEIN"/>
    <property type="match status" value="1"/>
</dbReference>
<dbReference type="RefSeq" id="WP_119925650.1">
    <property type="nucleotide sequence ID" value="NZ_QZEY01000002.1"/>
</dbReference>
<keyword evidence="1" id="KW-0805">Transcription regulation</keyword>
<dbReference type="AlphaFoldDB" id="A0A3A4B0H9"/>
<keyword evidence="7" id="KW-1185">Reference proteome</keyword>
<accession>A0A3A4B0H9</accession>
<evidence type="ECO:0000256" key="4">
    <source>
        <dbReference type="PROSITE-ProRule" id="PRU00335"/>
    </source>
</evidence>
<dbReference type="InterPro" id="IPR001647">
    <property type="entry name" value="HTH_TetR"/>
</dbReference>
<evidence type="ECO:0000256" key="2">
    <source>
        <dbReference type="ARBA" id="ARBA00023125"/>
    </source>
</evidence>
<evidence type="ECO:0000256" key="1">
    <source>
        <dbReference type="ARBA" id="ARBA00023015"/>
    </source>
</evidence>
<dbReference type="Pfam" id="PF00440">
    <property type="entry name" value="TetR_N"/>
    <property type="match status" value="1"/>
</dbReference>
<dbReference type="Pfam" id="PF21351">
    <property type="entry name" value="TetR_C_41"/>
    <property type="match status" value="1"/>
</dbReference>
<dbReference type="GO" id="GO:0003677">
    <property type="term" value="F:DNA binding"/>
    <property type="evidence" value="ECO:0007669"/>
    <property type="project" value="UniProtKB-UniRule"/>
</dbReference>
<dbReference type="SUPFAM" id="SSF46689">
    <property type="entry name" value="Homeodomain-like"/>
    <property type="match status" value="1"/>
</dbReference>
<organism evidence="6 7">
    <name type="scientific">Bailinhaonella thermotolerans</name>
    <dbReference type="NCBI Taxonomy" id="1070861"/>
    <lineage>
        <taxon>Bacteria</taxon>
        <taxon>Bacillati</taxon>
        <taxon>Actinomycetota</taxon>
        <taxon>Actinomycetes</taxon>
        <taxon>Streptosporangiales</taxon>
        <taxon>Streptosporangiaceae</taxon>
        <taxon>Bailinhaonella</taxon>
    </lineage>
</organism>
<keyword evidence="3" id="KW-0804">Transcription</keyword>
<dbReference type="EMBL" id="QZEY01000002">
    <property type="protein sequence ID" value="RJL34349.1"/>
    <property type="molecule type" value="Genomic_DNA"/>
</dbReference>
<name>A0A3A4B0H9_9ACTN</name>
<proteinExistence type="predicted"/>